<reference evidence="1" key="1">
    <citation type="submission" date="2014-09" db="EMBL/GenBank/DDBJ databases">
        <authorList>
            <person name="Magalhaes I.L.F."/>
            <person name="Oliveira U."/>
            <person name="Santos F.R."/>
            <person name="Vidigal T.H.D.A."/>
            <person name="Brescovit A.D."/>
            <person name="Santos A.J."/>
        </authorList>
    </citation>
    <scope>NUCLEOTIDE SEQUENCE</scope>
    <source>
        <tissue evidence="1">Shoot tissue taken approximately 20 cm above the soil surface</tissue>
    </source>
</reference>
<proteinExistence type="predicted"/>
<accession>A0A0A9DN40</accession>
<protein>
    <submittedName>
        <fullName evidence="1">Uncharacterized protein</fullName>
    </submittedName>
</protein>
<reference evidence="1" key="2">
    <citation type="journal article" date="2015" name="Data Brief">
        <title>Shoot transcriptome of the giant reed, Arundo donax.</title>
        <authorList>
            <person name="Barrero R.A."/>
            <person name="Guerrero F.D."/>
            <person name="Moolhuijzen P."/>
            <person name="Goolsby J.A."/>
            <person name="Tidwell J."/>
            <person name="Bellgard S.E."/>
            <person name="Bellgard M.I."/>
        </authorList>
    </citation>
    <scope>NUCLEOTIDE SEQUENCE</scope>
    <source>
        <tissue evidence="1">Shoot tissue taken approximately 20 cm above the soil surface</tissue>
    </source>
</reference>
<organism evidence="1">
    <name type="scientific">Arundo donax</name>
    <name type="common">Giant reed</name>
    <name type="synonym">Donax arundinaceus</name>
    <dbReference type="NCBI Taxonomy" id="35708"/>
    <lineage>
        <taxon>Eukaryota</taxon>
        <taxon>Viridiplantae</taxon>
        <taxon>Streptophyta</taxon>
        <taxon>Embryophyta</taxon>
        <taxon>Tracheophyta</taxon>
        <taxon>Spermatophyta</taxon>
        <taxon>Magnoliopsida</taxon>
        <taxon>Liliopsida</taxon>
        <taxon>Poales</taxon>
        <taxon>Poaceae</taxon>
        <taxon>PACMAD clade</taxon>
        <taxon>Arundinoideae</taxon>
        <taxon>Arundineae</taxon>
        <taxon>Arundo</taxon>
    </lineage>
</organism>
<dbReference type="EMBL" id="GBRH01210825">
    <property type="protein sequence ID" value="JAD87070.1"/>
    <property type="molecule type" value="Transcribed_RNA"/>
</dbReference>
<evidence type="ECO:0000313" key="1">
    <source>
        <dbReference type="EMBL" id="JAD87070.1"/>
    </source>
</evidence>
<name>A0A0A9DN40_ARUDO</name>
<sequence>MLNIRLKLKYEKSEVVQLIFLLCSISVFC</sequence>
<dbReference type="AlphaFoldDB" id="A0A0A9DN40"/>